<reference evidence="3 4" key="1">
    <citation type="submission" date="2019-08" db="EMBL/GenBank/DDBJ databases">
        <authorList>
            <person name="Hu J."/>
        </authorList>
    </citation>
    <scope>NUCLEOTIDE SEQUENCE [LARGE SCALE GENOMIC DNA]</scope>
    <source>
        <strain evidence="3 4">NEAU-184</strain>
    </source>
</reference>
<dbReference type="PRINTS" id="PR00420">
    <property type="entry name" value="RNGMNOXGNASE"/>
</dbReference>
<dbReference type="GO" id="GO:0016491">
    <property type="term" value="F:oxidoreductase activity"/>
    <property type="evidence" value="ECO:0007669"/>
    <property type="project" value="InterPro"/>
</dbReference>
<name>A0A5S4V292_9MICO</name>
<evidence type="ECO:0000256" key="1">
    <source>
        <dbReference type="SAM" id="MobiDB-lite"/>
    </source>
</evidence>
<dbReference type="PANTHER" id="PTHR10742">
    <property type="entry name" value="FLAVIN MONOAMINE OXIDASE"/>
    <property type="match status" value="1"/>
</dbReference>
<feature type="region of interest" description="Disordered" evidence="1">
    <location>
        <begin position="31"/>
        <end position="73"/>
    </location>
</feature>
<comment type="caution">
    <text evidence="3">The sequence shown here is derived from an EMBL/GenBank/DDBJ whole genome shotgun (WGS) entry which is preliminary data.</text>
</comment>
<feature type="domain" description="Amine oxidase" evidence="2">
    <location>
        <begin position="152"/>
        <end position="211"/>
    </location>
</feature>
<organism evidence="3 4">
    <name type="scientific">Agromyces mariniharenae</name>
    <dbReference type="NCBI Taxonomy" id="2604423"/>
    <lineage>
        <taxon>Bacteria</taxon>
        <taxon>Bacillati</taxon>
        <taxon>Actinomycetota</taxon>
        <taxon>Actinomycetes</taxon>
        <taxon>Micrococcales</taxon>
        <taxon>Microbacteriaceae</taxon>
        <taxon>Agromyces</taxon>
    </lineage>
</organism>
<evidence type="ECO:0000313" key="3">
    <source>
        <dbReference type="EMBL" id="TYL53056.1"/>
    </source>
</evidence>
<gene>
    <name evidence="3" type="ORF">FYC51_04900</name>
</gene>
<dbReference type="Proteomes" id="UP000325243">
    <property type="component" value="Unassembled WGS sequence"/>
</dbReference>
<dbReference type="EMBL" id="VSSB01000001">
    <property type="protein sequence ID" value="TYL53056.1"/>
    <property type="molecule type" value="Genomic_DNA"/>
</dbReference>
<keyword evidence="4" id="KW-1185">Reference proteome</keyword>
<protein>
    <submittedName>
        <fullName evidence="3">FAD-dependent oxidoreductase</fullName>
    </submittedName>
</protein>
<evidence type="ECO:0000313" key="4">
    <source>
        <dbReference type="Proteomes" id="UP000325243"/>
    </source>
</evidence>
<dbReference type="InterPro" id="IPR002937">
    <property type="entry name" value="Amino_oxidase"/>
</dbReference>
<evidence type="ECO:0000259" key="2">
    <source>
        <dbReference type="Pfam" id="PF01593"/>
    </source>
</evidence>
<proteinExistence type="predicted"/>
<dbReference type="RefSeq" id="WP_148732518.1">
    <property type="nucleotide sequence ID" value="NZ_VSSB01000001.1"/>
</dbReference>
<dbReference type="Gene3D" id="3.50.50.60">
    <property type="entry name" value="FAD/NAD(P)-binding domain"/>
    <property type="match status" value="2"/>
</dbReference>
<feature type="compositionally biased region" description="Pro residues" evidence="1">
    <location>
        <begin position="45"/>
        <end position="57"/>
    </location>
</feature>
<dbReference type="PROSITE" id="PS51257">
    <property type="entry name" value="PROKAR_LIPOPROTEIN"/>
    <property type="match status" value="1"/>
</dbReference>
<accession>A0A5S4V292</accession>
<feature type="domain" description="Amine oxidase" evidence="2">
    <location>
        <begin position="323"/>
        <end position="507"/>
    </location>
</feature>
<dbReference type="Pfam" id="PF01593">
    <property type="entry name" value="Amino_oxidase"/>
    <property type="match status" value="3"/>
</dbReference>
<dbReference type="PROSITE" id="PS51318">
    <property type="entry name" value="TAT"/>
    <property type="match status" value="1"/>
</dbReference>
<dbReference type="SUPFAM" id="SSF51905">
    <property type="entry name" value="FAD/NAD(P)-binding domain"/>
    <property type="match status" value="2"/>
</dbReference>
<dbReference type="InterPro" id="IPR036188">
    <property type="entry name" value="FAD/NAD-bd_sf"/>
</dbReference>
<dbReference type="InterPro" id="IPR050281">
    <property type="entry name" value="Flavin_monoamine_oxidase"/>
</dbReference>
<feature type="domain" description="Amine oxidase" evidence="2">
    <location>
        <begin position="61"/>
        <end position="135"/>
    </location>
</feature>
<dbReference type="AlphaFoldDB" id="A0A5S4V292"/>
<dbReference type="PANTHER" id="PTHR10742:SF410">
    <property type="entry name" value="LYSINE-SPECIFIC HISTONE DEMETHYLASE 2"/>
    <property type="match status" value="1"/>
</dbReference>
<dbReference type="InterPro" id="IPR006311">
    <property type="entry name" value="TAT_signal"/>
</dbReference>
<sequence length="514" mass="52169">MESRAGSGGMARRTFLAASLSGIAAVALSSCTWGQPNPTGTPTASPTPSPTPTPTPAVPDGVPLPTAMRRSSWSSDPFARGAFSFDGVGTTPELRSSLAEPVEDRLWIAGEACSPDAPGTITGARDSGLAAAEQLARTAEPGERIAVIGAGMAGLTAAVHLVEEGFEVVVVEARDRAGGRVWSVNADGFDRPVELGPVLVPDEEPLAEALGAASVDTLAFDGVVEARTADGTVVAIPPTGDEAVATARAWAEAAPRDVSLADALVQSGVVPLSQDPGPDGVSPASWLAHTISSGVQPATGAPSNRVSARTAPSTAFPPGSRLVTGRLSDLLDGLADQVDIAVSSVVTRIAYNDTRVSLRLDSGESLTVDRAIVTVPLGVLKSDTLRFSPALPYAHQRAIAVLETGAIDMVWLRFDEAFWRVGAGAEGGDGGDGGADASGDAASVEPAASVPDVLTLVGTPSPVAAWLDVGRETGEPILVGVIAAGQAPRLEALDDREFLEVILAGLAPYATAPG</sequence>